<evidence type="ECO:0000313" key="6">
    <source>
        <dbReference type="EMBL" id="PKA54095.1"/>
    </source>
</evidence>
<dbReference type="EC" id="5.4.99.-" evidence="6"/>
<dbReference type="GO" id="GO:0005739">
    <property type="term" value="C:mitochondrion"/>
    <property type="evidence" value="ECO:0007669"/>
    <property type="project" value="UniProtKB-SubCell"/>
</dbReference>
<dbReference type="AlphaFoldDB" id="A0A2I0AF02"/>
<accession>A0A2I0AF02</accession>
<evidence type="ECO:0000259" key="5">
    <source>
        <dbReference type="Pfam" id="PF00849"/>
    </source>
</evidence>
<sequence>MAAELFRLGRRSLSAQRAFLVHAHQISRTILQSSPFCSVASSSPSGEDGEEVRRMEGSKWLTLPVFAPRKDASSVAKGLAGGNPLAKGEPTTALKWVRRCCPHLPISLVQKLFRLRQVRKAVSITTTSEEQPEQQQLKRVSAKEAMSSGEVILLPNTVQNFTTENNYIPKHHHYDIKLFLSLILYKDSAIIVINKPYGLPVQGGVGVKHCVDVLAATLMKFDFPEAPRLVHRLDRDSSGLLILGRTQVSSSILHSVFREKTCGALKMCVKNAPRILQRKYWALVIGSPKQSSGLISAPVGKVILEDGRSERITVIKDEKPTSSQHSLTEFKVMKISEHGYTWLELCPLTGRKHQLRVHCAEVLRTPIVGDYKYGYNAHRKWKPIVAENEASKLPKQKLPFGLDFEGGSISDEQPRLHLHCRQMILPDIAAAVNQFESSSHELEELDMLDLVAPLPSHMQLSWDTLSF</sequence>
<dbReference type="Pfam" id="PF00849">
    <property type="entry name" value="PseudoU_synth_2"/>
    <property type="match status" value="1"/>
</dbReference>
<dbReference type="EMBL" id="KZ451984">
    <property type="protein sequence ID" value="PKA54095.1"/>
    <property type="molecule type" value="Genomic_DNA"/>
</dbReference>
<dbReference type="GO" id="GO:0003723">
    <property type="term" value="F:RNA binding"/>
    <property type="evidence" value="ECO:0007669"/>
    <property type="project" value="InterPro"/>
</dbReference>
<dbReference type="PANTHER" id="PTHR21600">
    <property type="entry name" value="MITOCHONDRIAL RNA PSEUDOURIDINE SYNTHASE"/>
    <property type="match status" value="1"/>
</dbReference>
<dbReference type="SUPFAM" id="SSF55120">
    <property type="entry name" value="Pseudouridine synthase"/>
    <property type="match status" value="1"/>
</dbReference>
<keyword evidence="3" id="KW-0496">Mitochondrion</keyword>
<dbReference type="OrthoDB" id="428658at2759"/>
<reference evidence="6 7" key="1">
    <citation type="journal article" date="2017" name="Nature">
        <title>The Apostasia genome and the evolution of orchids.</title>
        <authorList>
            <person name="Zhang G.Q."/>
            <person name="Liu K.W."/>
            <person name="Li Z."/>
            <person name="Lohaus R."/>
            <person name="Hsiao Y.Y."/>
            <person name="Niu S.C."/>
            <person name="Wang J.Y."/>
            <person name="Lin Y.C."/>
            <person name="Xu Q."/>
            <person name="Chen L.J."/>
            <person name="Yoshida K."/>
            <person name="Fujiwara S."/>
            <person name="Wang Z.W."/>
            <person name="Zhang Y.Q."/>
            <person name="Mitsuda N."/>
            <person name="Wang M."/>
            <person name="Liu G.H."/>
            <person name="Pecoraro L."/>
            <person name="Huang H.X."/>
            <person name="Xiao X.J."/>
            <person name="Lin M."/>
            <person name="Wu X.Y."/>
            <person name="Wu W.L."/>
            <person name="Chen Y.Y."/>
            <person name="Chang S.B."/>
            <person name="Sakamoto S."/>
            <person name="Ohme-Takagi M."/>
            <person name="Yagi M."/>
            <person name="Zeng S.J."/>
            <person name="Shen C.Y."/>
            <person name="Yeh C.M."/>
            <person name="Luo Y.B."/>
            <person name="Tsai W.C."/>
            <person name="Van de Peer Y."/>
            <person name="Liu Z.J."/>
        </authorList>
    </citation>
    <scope>NUCLEOTIDE SEQUENCE [LARGE SCALE GENOMIC DNA]</scope>
    <source>
        <strain evidence="7">cv. Shenzhen</strain>
        <tissue evidence="6">Stem</tissue>
    </source>
</reference>
<evidence type="ECO:0000313" key="7">
    <source>
        <dbReference type="Proteomes" id="UP000236161"/>
    </source>
</evidence>
<dbReference type="InterPro" id="IPR050188">
    <property type="entry name" value="RluA_PseudoU_synthase"/>
</dbReference>
<evidence type="ECO:0000256" key="1">
    <source>
        <dbReference type="ARBA" id="ARBA00004173"/>
    </source>
</evidence>
<dbReference type="GO" id="GO:0009982">
    <property type="term" value="F:pseudouridine synthase activity"/>
    <property type="evidence" value="ECO:0007669"/>
    <property type="project" value="InterPro"/>
</dbReference>
<evidence type="ECO:0000256" key="2">
    <source>
        <dbReference type="ARBA" id="ARBA00010876"/>
    </source>
</evidence>
<dbReference type="InterPro" id="IPR006145">
    <property type="entry name" value="PsdUridine_synth_RsuA/RluA"/>
</dbReference>
<feature type="domain" description="Pseudouridine synthase RsuA/RluA-like" evidence="5">
    <location>
        <begin position="190"/>
        <end position="360"/>
    </location>
</feature>
<name>A0A2I0AF02_9ASPA</name>
<gene>
    <name evidence="6" type="ORF">AXF42_Ash018105</name>
</gene>
<evidence type="ECO:0000256" key="3">
    <source>
        <dbReference type="ARBA" id="ARBA00023128"/>
    </source>
</evidence>
<dbReference type="STRING" id="1088818.A0A2I0AF02"/>
<dbReference type="PANTHER" id="PTHR21600:SF81">
    <property type="entry name" value="21S RRNA PSEUDOURIDINE(2819) SYNTHASE"/>
    <property type="match status" value="1"/>
</dbReference>
<dbReference type="GO" id="GO:0000455">
    <property type="term" value="P:enzyme-directed rRNA pseudouridine synthesis"/>
    <property type="evidence" value="ECO:0007669"/>
    <property type="project" value="TreeGrafter"/>
</dbReference>
<keyword evidence="4 6" id="KW-0413">Isomerase</keyword>
<dbReference type="InterPro" id="IPR020103">
    <property type="entry name" value="PsdUridine_synth_cat_dom_sf"/>
</dbReference>
<comment type="subcellular location">
    <subcellularLocation>
        <location evidence="1">Mitochondrion</location>
    </subcellularLocation>
</comment>
<evidence type="ECO:0000256" key="4">
    <source>
        <dbReference type="ARBA" id="ARBA00023235"/>
    </source>
</evidence>
<keyword evidence="7" id="KW-1185">Reference proteome</keyword>
<comment type="similarity">
    <text evidence="2">Belongs to the pseudouridine synthase RluA family.</text>
</comment>
<dbReference type="Gene3D" id="3.30.2350.10">
    <property type="entry name" value="Pseudouridine synthase"/>
    <property type="match status" value="1"/>
</dbReference>
<proteinExistence type="inferred from homology"/>
<organism evidence="6 7">
    <name type="scientific">Apostasia shenzhenica</name>
    <dbReference type="NCBI Taxonomy" id="1088818"/>
    <lineage>
        <taxon>Eukaryota</taxon>
        <taxon>Viridiplantae</taxon>
        <taxon>Streptophyta</taxon>
        <taxon>Embryophyta</taxon>
        <taxon>Tracheophyta</taxon>
        <taxon>Spermatophyta</taxon>
        <taxon>Magnoliopsida</taxon>
        <taxon>Liliopsida</taxon>
        <taxon>Asparagales</taxon>
        <taxon>Orchidaceae</taxon>
        <taxon>Apostasioideae</taxon>
        <taxon>Apostasia</taxon>
    </lineage>
</organism>
<protein>
    <submittedName>
        <fullName evidence="6">RNA pseudouridine synthase 4, mitochondrial</fullName>
        <ecNumber evidence="6">5.4.99.-</ecNumber>
    </submittedName>
</protein>
<dbReference type="Proteomes" id="UP000236161">
    <property type="component" value="Unassembled WGS sequence"/>
</dbReference>
<dbReference type="CDD" id="cd02869">
    <property type="entry name" value="PseudoU_synth_RluA_like"/>
    <property type="match status" value="1"/>
</dbReference>